<dbReference type="AlphaFoldDB" id="A0AAE1ARW6"/>
<reference evidence="1" key="1">
    <citation type="journal article" date="2023" name="G3 (Bethesda)">
        <title>A reference genome for the long-term kleptoplast-retaining sea slug Elysia crispata morphotype clarki.</title>
        <authorList>
            <person name="Eastman K.E."/>
            <person name="Pendleton A.L."/>
            <person name="Shaikh M.A."/>
            <person name="Suttiyut T."/>
            <person name="Ogas R."/>
            <person name="Tomko P."/>
            <person name="Gavelis G."/>
            <person name="Widhalm J.R."/>
            <person name="Wisecaver J.H."/>
        </authorList>
    </citation>
    <scope>NUCLEOTIDE SEQUENCE</scope>
    <source>
        <strain evidence="1">ECLA1</strain>
    </source>
</reference>
<sequence length="168" mass="19317">MLIVNSSSRYFRTYELFMSAMLTPYVLCMMKVVLHKPSVVTWVSTKPPESAVGSGNSPNSPTKRLSAFLQWTSYSLRRLDSRHLKGVLNIRIPDTVQSTEYQDSRHLNGVLNIRIPDTVQSTEYQDSRHLNGVLNIRIPDTVQSIKYQDSRHLNGVLNIRIQDIYTEY</sequence>
<protein>
    <submittedName>
        <fullName evidence="1">Uncharacterized protein</fullName>
    </submittedName>
</protein>
<comment type="caution">
    <text evidence="1">The sequence shown here is derived from an EMBL/GenBank/DDBJ whole genome shotgun (WGS) entry which is preliminary data.</text>
</comment>
<evidence type="ECO:0000313" key="1">
    <source>
        <dbReference type="EMBL" id="KAK3792206.1"/>
    </source>
</evidence>
<name>A0AAE1ARW6_9GAST</name>
<dbReference type="EMBL" id="JAWDGP010001383">
    <property type="protein sequence ID" value="KAK3792206.1"/>
    <property type="molecule type" value="Genomic_DNA"/>
</dbReference>
<organism evidence="1 2">
    <name type="scientific">Elysia crispata</name>
    <name type="common">lettuce slug</name>
    <dbReference type="NCBI Taxonomy" id="231223"/>
    <lineage>
        <taxon>Eukaryota</taxon>
        <taxon>Metazoa</taxon>
        <taxon>Spiralia</taxon>
        <taxon>Lophotrochozoa</taxon>
        <taxon>Mollusca</taxon>
        <taxon>Gastropoda</taxon>
        <taxon>Heterobranchia</taxon>
        <taxon>Euthyneura</taxon>
        <taxon>Panpulmonata</taxon>
        <taxon>Sacoglossa</taxon>
        <taxon>Placobranchoidea</taxon>
        <taxon>Plakobranchidae</taxon>
        <taxon>Elysia</taxon>
    </lineage>
</organism>
<keyword evidence="2" id="KW-1185">Reference proteome</keyword>
<proteinExistence type="predicted"/>
<evidence type="ECO:0000313" key="2">
    <source>
        <dbReference type="Proteomes" id="UP001283361"/>
    </source>
</evidence>
<dbReference type="Proteomes" id="UP001283361">
    <property type="component" value="Unassembled WGS sequence"/>
</dbReference>
<accession>A0AAE1ARW6</accession>
<gene>
    <name evidence="1" type="ORF">RRG08_035963</name>
</gene>